<dbReference type="InterPro" id="IPR036388">
    <property type="entry name" value="WH-like_DNA-bd_sf"/>
</dbReference>
<proteinExistence type="inferred from homology"/>
<evidence type="ECO:0000256" key="5">
    <source>
        <dbReference type="ARBA" id="ARBA00023163"/>
    </source>
</evidence>
<dbReference type="Gene3D" id="1.10.10.10">
    <property type="entry name" value="Winged helix-like DNA-binding domain superfamily/Winged helix DNA-binding domain"/>
    <property type="match status" value="1"/>
</dbReference>
<accession>A0AAD5PJW0</accession>
<dbReference type="InterPro" id="IPR036390">
    <property type="entry name" value="WH_DNA-bd_sf"/>
</dbReference>
<keyword evidence="11" id="KW-1185">Reference proteome</keyword>
<evidence type="ECO:0000256" key="7">
    <source>
        <dbReference type="RuleBase" id="RU004020"/>
    </source>
</evidence>
<evidence type="ECO:0000256" key="6">
    <source>
        <dbReference type="ARBA" id="ARBA00023242"/>
    </source>
</evidence>
<dbReference type="PANTHER" id="PTHR10015:SF427">
    <property type="entry name" value="HEAT SHOCK FACTOR PROTEIN"/>
    <property type="match status" value="1"/>
</dbReference>
<evidence type="ECO:0000256" key="3">
    <source>
        <dbReference type="ARBA" id="ARBA00023015"/>
    </source>
</evidence>
<dbReference type="GO" id="GO:0005634">
    <property type="term" value="C:nucleus"/>
    <property type="evidence" value="ECO:0007669"/>
    <property type="project" value="UniProtKB-SubCell"/>
</dbReference>
<keyword evidence="5" id="KW-0804">Transcription</keyword>
<reference evidence="10" key="2">
    <citation type="submission" date="2023-02" db="EMBL/GenBank/DDBJ databases">
        <authorList>
            <consortium name="DOE Joint Genome Institute"/>
            <person name="Mondo S.J."/>
            <person name="Chang Y."/>
            <person name="Wang Y."/>
            <person name="Ahrendt S."/>
            <person name="Andreopoulos W."/>
            <person name="Barry K."/>
            <person name="Beard J."/>
            <person name="Benny G.L."/>
            <person name="Blankenship S."/>
            <person name="Bonito G."/>
            <person name="Cuomo C."/>
            <person name="Desiro A."/>
            <person name="Gervers K.A."/>
            <person name="Hundley H."/>
            <person name="Kuo A."/>
            <person name="LaButti K."/>
            <person name="Lang B.F."/>
            <person name="Lipzen A."/>
            <person name="O'Donnell K."/>
            <person name="Pangilinan J."/>
            <person name="Reynolds N."/>
            <person name="Sandor L."/>
            <person name="Smith M.W."/>
            <person name="Tsang A."/>
            <person name="Grigoriev I.V."/>
            <person name="Stajich J.E."/>
            <person name="Spatafora J.W."/>
        </authorList>
    </citation>
    <scope>NUCLEOTIDE SEQUENCE</scope>
    <source>
        <strain evidence="10">RSA 2281</strain>
    </source>
</reference>
<evidence type="ECO:0000256" key="4">
    <source>
        <dbReference type="ARBA" id="ARBA00023125"/>
    </source>
</evidence>
<feature type="domain" description="HSF-type DNA-binding" evidence="9">
    <location>
        <begin position="18"/>
        <end position="125"/>
    </location>
</feature>
<evidence type="ECO:0000313" key="11">
    <source>
        <dbReference type="Proteomes" id="UP001209540"/>
    </source>
</evidence>
<keyword evidence="3" id="KW-0805">Transcription regulation</keyword>
<reference evidence="10" key="1">
    <citation type="journal article" date="2022" name="IScience">
        <title>Evolution of zygomycete secretomes and the origins of terrestrial fungal ecologies.</title>
        <authorList>
            <person name="Chang Y."/>
            <person name="Wang Y."/>
            <person name="Mondo S."/>
            <person name="Ahrendt S."/>
            <person name="Andreopoulos W."/>
            <person name="Barry K."/>
            <person name="Beard J."/>
            <person name="Benny G.L."/>
            <person name="Blankenship S."/>
            <person name="Bonito G."/>
            <person name="Cuomo C."/>
            <person name="Desiro A."/>
            <person name="Gervers K.A."/>
            <person name="Hundley H."/>
            <person name="Kuo A."/>
            <person name="LaButti K."/>
            <person name="Lang B.F."/>
            <person name="Lipzen A."/>
            <person name="O'Donnell K."/>
            <person name="Pangilinan J."/>
            <person name="Reynolds N."/>
            <person name="Sandor L."/>
            <person name="Smith M.E."/>
            <person name="Tsang A."/>
            <person name="Grigoriev I.V."/>
            <person name="Stajich J.E."/>
            <person name="Spatafora J.W."/>
        </authorList>
    </citation>
    <scope>NUCLEOTIDE SEQUENCE</scope>
    <source>
        <strain evidence="10">RSA 2281</strain>
    </source>
</reference>
<gene>
    <name evidence="10" type="ORF">BDA99DRAFT_494715</name>
</gene>
<evidence type="ECO:0000256" key="8">
    <source>
        <dbReference type="SAM" id="MobiDB-lite"/>
    </source>
</evidence>
<name>A0AAD5PJW0_9FUNG</name>
<dbReference type="GO" id="GO:0003700">
    <property type="term" value="F:DNA-binding transcription factor activity"/>
    <property type="evidence" value="ECO:0007669"/>
    <property type="project" value="InterPro"/>
</dbReference>
<keyword evidence="6" id="KW-0539">Nucleus</keyword>
<feature type="compositionally biased region" description="Low complexity" evidence="8">
    <location>
        <begin position="307"/>
        <end position="321"/>
    </location>
</feature>
<protein>
    <recommendedName>
        <fullName evidence="9">HSF-type DNA-binding domain-containing protein</fullName>
    </recommendedName>
</protein>
<evidence type="ECO:0000256" key="1">
    <source>
        <dbReference type="ARBA" id="ARBA00004123"/>
    </source>
</evidence>
<comment type="caution">
    <text evidence="10">The sequence shown here is derived from an EMBL/GenBank/DDBJ whole genome shotgun (WGS) entry which is preliminary data.</text>
</comment>
<evidence type="ECO:0000259" key="9">
    <source>
        <dbReference type="SMART" id="SM00415"/>
    </source>
</evidence>
<feature type="region of interest" description="Disordered" evidence="8">
    <location>
        <begin position="307"/>
        <end position="329"/>
    </location>
</feature>
<comment type="similarity">
    <text evidence="2 7">Belongs to the HSF family.</text>
</comment>
<dbReference type="GO" id="GO:0043565">
    <property type="term" value="F:sequence-specific DNA binding"/>
    <property type="evidence" value="ECO:0007669"/>
    <property type="project" value="InterPro"/>
</dbReference>
<organism evidence="10 11">
    <name type="scientific">Phascolomyces articulosus</name>
    <dbReference type="NCBI Taxonomy" id="60185"/>
    <lineage>
        <taxon>Eukaryota</taxon>
        <taxon>Fungi</taxon>
        <taxon>Fungi incertae sedis</taxon>
        <taxon>Mucoromycota</taxon>
        <taxon>Mucoromycotina</taxon>
        <taxon>Mucoromycetes</taxon>
        <taxon>Mucorales</taxon>
        <taxon>Lichtheimiaceae</taxon>
        <taxon>Phascolomyces</taxon>
    </lineage>
</organism>
<dbReference type="SUPFAM" id="SSF46785">
    <property type="entry name" value="Winged helix' DNA-binding domain"/>
    <property type="match status" value="1"/>
</dbReference>
<feature type="compositionally biased region" description="Low complexity" evidence="8">
    <location>
        <begin position="139"/>
        <end position="215"/>
    </location>
</feature>
<dbReference type="Pfam" id="PF00447">
    <property type="entry name" value="HSF_DNA-bind"/>
    <property type="match status" value="1"/>
</dbReference>
<evidence type="ECO:0000313" key="10">
    <source>
        <dbReference type="EMBL" id="KAI9277036.1"/>
    </source>
</evidence>
<dbReference type="PANTHER" id="PTHR10015">
    <property type="entry name" value="HEAT SHOCK TRANSCRIPTION FACTOR"/>
    <property type="match status" value="1"/>
</dbReference>
<feature type="compositionally biased region" description="Low complexity" evidence="8">
    <location>
        <begin position="225"/>
        <end position="234"/>
    </location>
</feature>
<dbReference type="InterPro" id="IPR000232">
    <property type="entry name" value="HSF_DNA-bd"/>
</dbReference>
<dbReference type="AlphaFoldDB" id="A0AAD5PJW0"/>
<dbReference type="EMBL" id="JAIXMP010000002">
    <property type="protein sequence ID" value="KAI9277036.1"/>
    <property type="molecule type" value="Genomic_DNA"/>
</dbReference>
<sequence length="485" mass="52774">MPASLVPSPPRFPRANRNVAPFLSKLFIMVNDPTTNELIRWSNDGTSFIVTRPTELAKRILPQFFKHDHFSSFVRQLNTYGFHKVPQLQQGVLRPDNNAGMDLIEFANPRFRRDQPDLLLLVQRKRSSNSANKQKGKKASSSSSTSTSSAAPTTANTSAITPTASASSSPVPSTFSTTSSPTLSASSASLPPTPTLASSIPSIATASSFPSSPLQHAHHLHHLQEPQQQQQQQQKSTFSDSDVHRILDEMSAIKSHQLSISNELKQMQGNNQVLWQEILTARERNHQHQDTINKILRFLASVYTSSSTSTPTLPTTASSTSHAGPSLGAKKQPLMIGVEQAKISPVPSPCPSSVSLPSGSTSPVFDLNDLVEVPQTMDQEQLQSSLCHLTQMSQHDVFWNPMTGTSTATTLLPEVTNQIQSLGNAASSINQNIDQLGNSVDALAQQMGIHHHSAQQGMTSVPNITNNANDEGVFWDSVLWEQPTE</sequence>
<dbReference type="Proteomes" id="UP001209540">
    <property type="component" value="Unassembled WGS sequence"/>
</dbReference>
<keyword evidence="4" id="KW-0238">DNA-binding</keyword>
<feature type="region of interest" description="Disordered" evidence="8">
    <location>
        <begin position="124"/>
        <end position="240"/>
    </location>
</feature>
<dbReference type="FunFam" id="1.10.10.10:FF:000027">
    <property type="entry name" value="Heat shock transcription factor 1"/>
    <property type="match status" value="1"/>
</dbReference>
<comment type="subcellular location">
    <subcellularLocation>
        <location evidence="1">Nucleus</location>
    </subcellularLocation>
</comment>
<dbReference type="PRINTS" id="PR00056">
    <property type="entry name" value="HSFDOMAIN"/>
</dbReference>
<evidence type="ECO:0000256" key="2">
    <source>
        <dbReference type="ARBA" id="ARBA00006403"/>
    </source>
</evidence>
<dbReference type="SMART" id="SM00415">
    <property type="entry name" value="HSF"/>
    <property type="match status" value="1"/>
</dbReference>